<protein>
    <recommendedName>
        <fullName evidence="8">Probable DNA 3'-5' helicase RecG</fullName>
    </recommendedName>
</protein>
<dbReference type="PANTHER" id="PTHR47964">
    <property type="entry name" value="ATP-DEPENDENT DNA HELICASE HOMOLOG RECG, CHLOROPLASTIC"/>
    <property type="match status" value="1"/>
</dbReference>
<dbReference type="CDD" id="cd04488">
    <property type="entry name" value="RecG_wedge_OBF"/>
    <property type="match status" value="1"/>
</dbReference>
<dbReference type="EMBL" id="JACHHH010000014">
    <property type="protein sequence ID" value="MBB6042301.1"/>
    <property type="molecule type" value="Genomic_DNA"/>
</dbReference>
<dbReference type="Gene3D" id="2.40.50.140">
    <property type="entry name" value="Nucleic acid-binding proteins"/>
    <property type="match status" value="1"/>
</dbReference>
<feature type="domain" description="Helicase C-terminal" evidence="10">
    <location>
        <begin position="451"/>
        <end position="611"/>
    </location>
</feature>
<dbReference type="Pfam" id="PF17191">
    <property type="entry name" value="RecG_wedge"/>
    <property type="match status" value="1"/>
</dbReference>
<evidence type="ECO:0000256" key="5">
    <source>
        <dbReference type="ARBA" id="ARBA00022840"/>
    </source>
</evidence>
<dbReference type="InterPro" id="IPR014001">
    <property type="entry name" value="Helicase_ATP-bd"/>
</dbReference>
<evidence type="ECO:0000256" key="2">
    <source>
        <dbReference type="ARBA" id="ARBA00022763"/>
    </source>
</evidence>
<keyword evidence="5" id="KW-0067">ATP-binding</keyword>
<proteinExistence type="predicted"/>
<dbReference type="GO" id="GO:0003677">
    <property type="term" value="F:DNA binding"/>
    <property type="evidence" value="ECO:0007669"/>
    <property type="project" value="UniProtKB-KW"/>
</dbReference>
<dbReference type="InterPro" id="IPR033454">
    <property type="entry name" value="RecG_wedge"/>
</dbReference>
<dbReference type="InterPro" id="IPR047112">
    <property type="entry name" value="RecG/Mfd"/>
</dbReference>
<keyword evidence="2" id="KW-0227">DNA damage</keyword>
<dbReference type="Pfam" id="PF00270">
    <property type="entry name" value="DEAD"/>
    <property type="match status" value="1"/>
</dbReference>
<accession>A0A7W9SJ06</accession>
<dbReference type="GO" id="GO:0016787">
    <property type="term" value="F:hydrolase activity"/>
    <property type="evidence" value="ECO:0007669"/>
    <property type="project" value="UniProtKB-KW"/>
</dbReference>
<evidence type="ECO:0000256" key="4">
    <source>
        <dbReference type="ARBA" id="ARBA00022806"/>
    </source>
</evidence>
<keyword evidence="7" id="KW-0234">DNA repair</keyword>
<dbReference type="PROSITE" id="PS51194">
    <property type="entry name" value="HELICASE_CTER"/>
    <property type="match status" value="1"/>
</dbReference>
<evidence type="ECO:0000256" key="1">
    <source>
        <dbReference type="ARBA" id="ARBA00022741"/>
    </source>
</evidence>
<dbReference type="InterPro" id="IPR001650">
    <property type="entry name" value="Helicase_C-like"/>
</dbReference>
<reference evidence="11 12" key="1">
    <citation type="submission" date="2020-08" db="EMBL/GenBank/DDBJ databases">
        <title>Genomic Encyclopedia of Type Strains, Phase IV (KMG-IV): sequencing the most valuable type-strain genomes for metagenomic binning, comparative biology and taxonomic classification.</title>
        <authorList>
            <person name="Goeker M."/>
        </authorList>
    </citation>
    <scope>NUCLEOTIDE SEQUENCE [LARGE SCALE GENOMIC DNA]</scope>
    <source>
        <strain evidence="11 12">DSM 17245</strain>
    </source>
</reference>
<keyword evidence="6" id="KW-0238">DNA-binding</keyword>
<organism evidence="11 12">
    <name type="scientific">Oribacterium sinus</name>
    <dbReference type="NCBI Taxonomy" id="237576"/>
    <lineage>
        <taxon>Bacteria</taxon>
        <taxon>Bacillati</taxon>
        <taxon>Bacillota</taxon>
        <taxon>Clostridia</taxon>
        <taxon>Lachnospirales</taxon>
        <taxon>Lachnospiraceae</taxon>
        <taxon>Oribacterium</taxon>
    </lineage>
</organism>
<dbReference type="InterPro" id="IPR027417">
    <property type="entry name" value="P-loop_NTPase"/>
</dbReference>
<dbReference type="SUPFAM" id="SSF50249">
    <property type="entry name" value="Nucleic acid-binding proteins"/>
    <property type="match status" value="1"/>
</dbReference>
<dbReference type="PANTHER" id="PTHR47964:SF1">
    <property type="entry name" value="ATP-DEPENDENT DNA HELICASE HOMOLOG RECG, CHLOROPLASTIC"/>
    <property type="match status" value="1"/>
</dbReference>
<dbReference type="NCBIfam" id="NF008165">
    <property type="entry name" value="PRK10917.1-3"/>
    <property type="match status" value="1"/>
</dbReference>
<sequence length="679" mass="78064">MLQDAVERIKGVGEKTAALFHKMNIYTKEDLLEDFPISYLQYPKLCLISEAREKEWMAFSLVLLEDARVLRNTKLSMLQCSAGDESGKLLIQYFHATYLLKTLKKGRKLVFFGQVKSFRGHLILQQPKIFSLEEYEEKRKSLEPIYSLRKGLGNALRRKCIQEIFKEEPKILESFPQDFLEKEGLCNKRQAMEYLHLPKREEERQEGLKRLAFEELFYYSLFLEKEERDFLSLSGNEEKIQGKREEFQKGLPFSLTKAQSEALEEMDRVFSQGERLLRFVQGDVGSGKTILAFYALYLMASRGFQTAIMVPTEILAQQHFQKLQKLLEENQWEIPIALLIGSSSKKEKERIYQGLKEGSILGVIGTQALIQEGLAFSHLKMLVIDEQHRFGIQERNRLEKKGENPHCIYLSATPIPRSLVKLLYGAVPYLLLSEKPANRLPIKNALLSPADREKAFSFIKKELDKGRQAYIICPLVEENENLSVESVTAYQKNLKQYFGKDYSFAVLHGKMKAGEKEQVMQDFSSGKTRILLSTTVVEVGVDVANATVMLIENAERFGLAQLHQLRGRVGRSELQSYCIFMDHKEDEKSQKRLSIIRDSNDGFAIAKEDLALRGPGDLFFGERQSGPLQFRFADPLRDEELFFKAREAAKTLLEEDALLERPEHQGMKEIFQSLLTESA</sequence>
<feature type="domain" description="Helicase ATP-binding" evidence="9">
    <location>
        <begin position="269"/>
        <end position="432"/>
    </location>
</feature>
<keyword evidence="4 11" id="KW-0347">Helicase</keyword>
<evidence type="ECO:0000259" key="9">
    <source>
        <dbReference type="PROSITE" id="PS51192"/>
    </source>
</evidence>
<dbReference type="Pfam" id="PF00271">
    <property type="entry name" value="Helicase_C"/>
    <property type="match status" value="1"/>
</dbReference>
<dbReference type="GO" id="GO:0005524">
    <property type="term" value="F:ATP binding"/>
    <property type="evidence" value="ECO:0007669"/>
    <property type="project" value="UniProtKB-KW"/>
</dbReference>
<dbReference type="SUPFAM" id="SSF52540">
    <property type="entry name" value="P-loop containing nucleoside triphosphate hydrolases"/>
    <property type="match status" value="1"/>
</dbReference>
<evidence type="ECO:0000256" key="8">
    <source>
        <dbReference type="ARBA" id="ARBA00049819"/>
    </source>
</evidence>
<evidence type="ECO:0000259" key="10">
    <source>
        <dbReference type="PROSITE" id="PS51194"/>
    </source>
</evidence>
<dbReference type="SMART" id="SM00490">
    <property type="entry name" value="HELICc"/>
    <property type="match status" value="1"/>
</dbReference>
<keyword evidence="3 11" id="KW-0378">Hydrolase</keyword>
<dbReference type="InterPro" id="IPR011545">
    <property type="entry name" value="DEAD/DEAH_box_helicase_dom"/>
</dbReference>
<evidence type="ECO:0000256" key="3">
    <source>
        <dbReference type="ARBA" id="ARBA00022801"/>
    </source>
</evidence>
<dbReference type="Gene3D" id="3.40.50.300">
    <property type="entry name" value="P-loop containing nucleotide triphosphate hydrolases"/>
    <property type="match status" value="2"/>
</dbReference>
<evidence type="ECO:0000256" key="6">
    <source>
        <dbReference type="ARBA" id="ARBA00023125"/>
    </source>
</evidence>
<dbReference type="Proteomes" id="UP000522163">
    <property type="component" value="Unassembled WGS sequence"/>
</dbReference>
<evidence type="ECO:0000313" key="11">
    <source>
        <dbReference type="EMBL" id="MBB6042301.1"/>
    </source>
</evidence>
<dbReference type="InterPro" id="IPR045562">
    <property type="entry name" value="RecG_dom3_C"/>
</dbReference>
<dbReference type="SMART" id="SM00487">
    <property type="entry name" value="DEXDc"/>
    <property type="match status" value="1"/>
</dbReference>
<name>A0A7W9SJ06_9FIRM</name>
<evidence type="ECO:0000256" key="7">
    <source>
        <dbReference type="ARBA" id="ARBA00023204"/>
    </source>
</evidence>
<dbReference type="Pfam" id="PF19833">
    <property type="entry name" value="RecG_dom3_C"/>
    <property type="match status" value="1"/>
</dbReference>
<dbReference type="AlphaFoldDB" id="A0A7W9SJ06"/>
<evidence type="ECO:0000313" key="12">
    <source>
        <dbReference type="Proteomes" id="UP000522163"/>
    </source>
</evidence>
<dbReference type="GO" id="GO:0003678">
    <property type="term" value="F:DNA helicase activity"/>
    <property type="evidence" value="ECO:0007669"/>
    <property type="project" value="TreeGrafter"/>
</dbReference>
<keyword evidence="1" id="KW-0547">Nucleotide-binding</keyword>
<comment type="caution">
    <text evidence="11">The sequence shown here is derived from an EMBL/GenBank/DDBJ whole genome shotgun (WGS) entry which is preliminary data.</text>
</comment>
<gene>
    <name evidence="11" type="ORF">HNQ46_002297</name>
</gene>
<dbReference type="GO" id="GO:0006281">
    <property type="term" value="P:DNA repair"/>
    <property type="evidence" value="ECO:0007669"/>
    <property type="project" value="UniProtKB-KW"/>
</dbReference>
<dbReference type="PROSITE" id="PS51192">
    <property type="entry name" value="HELICASE_ATP_BIND_1"/>
    <property type="match status" value="1"/>
</dbReference>
<dbReference type="InterPro" id="IPR012340">
    <property type="entry name" value="NA-bd_OB-fold"/>
</dbReference>